<proteinExistence type="predicted"/>
<evidence type="ECO:0000313" key="2">
    <source>
        <dbReference type="Proteomes" id="UP000583454"/>
    </source>
</evidence>
<evidence type="ECO:0000313" key="1">
    <source>
        <dbReference type="EMBL" id="MBB5756510.1"/>
    </source>
</evidence>
<dbReference type="EMBL" id="JACHOP010000003">
    <property type="protein sequence ID" value="MBB5756510.1"/>
    <property type="molecule type" value="Genomic_DNA"/>
</dbReference>
<gene>
    <name evidence="1" type="ORF">HNR00_001208</name>
</gene>
<dbReference type="Proteomes" id="UP000583454">
    <property type="component" value="Unassembled WGS sequence"/>
</dbReference>
<comment type="caution">
    <text evidence="1">The sequence shown here is derived from an EMBL/GenBank/DDBJ whole genome shotgun (WGS) entry which is preliminary data.</text>
</comment>
<organism evidence="1 2">
    <name type="scientific">Methylorubrum rhodinum</name>
    <dbReference type="NCBI Taxonomy" id="29428"/>
    <lineage>
        <taxon>Bacteria</taxon>
        <taxon>Pseudomonadati</taxon>
        <taxon>Pseudomonadota</taxon>
        <taxon>Alphaproteobacteria</taxon>
        <taxon>Hyphomicrobiales</taxon>
        <taxon>Methylobacteriaceae</taxon>
        <taxon>Methylorubrum</taxon>
    </lineage>
</organism>
<keyword evidence="2" id="KW-1185">Reference proteome</keyword>
<dbReference type="AlphaFoldDB" id="A0A840ZGU4"/>
<accession>A0A840ZGU4</accession>
<name>A0A840ZGU4_9HYPH</name>
<protein>
    <submittedName>
        <fullName evidence="1">Uncharacterized protein</fullName>
    </submittedName>
</protein>
<reference evidence="1 2" key="1">
    <citation type="submission" date="2020-08" db="EMBL/GenBank/DDBJ databases">
        <title>Genomic Encyclopedia of Type Strains, Phase IV (KMG-IV): sequencing the most valuable type-strain genomes for metagenomic binning, comparative biology and taxonomic classification.</title>
        <authorList>
            <person name="Goeker M."/>
        </authorList>
    </citation>
    <scope>NUCLEOTIDE SEQUENCE [LARGE SCALE GENOMIC DNA]</scope>
    <source>
        <strain evidence="1 2">DSM 2163</strain>
    </source>
</reference>
<sequence>MKVTTKRAKSTWACWPAGVSKRTSYGLASAGRIAATNRFTAV</sequence>